<comment type="similarity">
    <text evidence="1 6">Belongs to the peptidase M42 family.</text>
</comment>
<keyword evidence="2" id="KW-0031">Aminopeptidase</keyword>
<dbReference type="GO" id="GO:0006508">
    <property type="term" value="P:proteolysis"/>
    <property type="evidence" value="ECO:0007669"/>
    <property type="project" value="UniProtKB-KW"/>
</dbReference>
<evidence type="ECO:0000256" key="2">
    <source>
        <dbReference type="ARBA" id="ARBA00022438"/>
    </source>
</evidence>
<evidence type="ECO:0000313" key="10">
    <source>
        <dbReference type="Proteomes" id="UP000198876"/>
    </source>
</evidence>
<sequence>MDDERRAFLDDLLTTPSPSGFETRGQRVWVDYVEQFADEVVIDAYGNAVAVHQGADDAPEIAFTGHADEIGYIVRDVTDDGFLRIGPIGGADRTVSQGQHVTVHAAVGGERTETEGVPGVVGQTAIHLREQGEESYEDLEEQFVDVGAESEAEATDLVEVGDPVTVETRVRDLHGTRVAARGMDNRVGTWAAAAGLRHAVESDAEATVYAVSTVQEEVGVQGAKMVGYDLDPDAVVAVDVTHATDNPDVPGKRKGPVELGGGPVVSRGSANHPAVVSLARTAAESADVPVQLQATGIRTGTDADAFYTSRSGIPSLNVGIPNRYMHTPVEVVDTEDLDGVSTLLGAMAEAAADAAPFEVEL</sequence>
<evidence type="ECO:0000256" key="5">
    <source>
        <dbReference type="ARBA" id="ARBA00022801"/>
    </source>
</evidence>
<dbReference type="InterPro" id="IPR051464">
    <property type="entry name" value="Peptidase_M42_aminopept"/>
</dbReference>
<dbReference type="SUPFAM" id="SSF101821">
    <property type="entry name" value="Aminopeptidase/glucanase lid domain"/>
    <property type="match status" value="1"/>
</dbReference>
<dbReference type="PANTHER" id="PTHR32481">
    <property type="entry name" value="AMINOPEPTIDASE"/>
    <property type="match status" value="1"/>
</dbReference>
<feature type="binding site" evidence="8">
    <location>
        <position position="184"/>
    </location>
    <ligand>
        <name>Zn(2+)</name>
        <dbReference type="ChEBI" id="CHEBI:29105"/>
        <label>2</label>
    </ligand>
</feature>
<dbReference type="Gene3D" id="3.40.630.10">
    <property type="entry name" value="Zn peptidases"/>
    <property type="match status" value="1"/>
</dbReference>
<keyword evidence="4 8" id="KW-0479">Metal-binding</keyword>
<feature type="binding site" evidence="8">
    <location>
        <position position="66"/>
    </location>
    <ligand>
        <name>Zn(2+)</name>
        <dbReference type="ChEBI" id="CHEBI:29105"/>
        <label>1</label>
    </ligand>
</feature>
<proteinExistence type="inferred from homology"/>
<evidence type="ECO:0000313" key="9">
    <source>
        <dbReference type="EMBL" id="SFG37756.1"/>
    </source>
</evidence>
<feature type="binding site" evidence="8">
    <location>
        <position position="239"/>
    </location>
    <ligand>
        <name>Zn(2+)</name>
        <dbReference type="ChEBI" id="CHEBI:29105"/>
        <label>1</label>
    </ligand>
</feature>
<protein>
    <submittedName>
        <fullName evidence="9">Endoglucanase</fullName>
    </submittedName>
</protein>
<dbReference type="PIRSF" id="PIRSF001123">
    <property type="entry name" value="PepA_GA"/>
    <property type="match status" value="1"/>
</dbReference>
<name>A0A1I2RJ04_9EURY</name>
<dbReference type="STRING" id="553467.SAMN04488063_1857"/>
<evidence type="ECO:0000256" key="7">
    <source>
        <dbReference type="PIRSR" id="PIRSR001123-1"/>
    </source>
</evidence>
<evidence type="ECO:0000256" key="6">
    <source>
        <dbReference type="PIRNR" id="PIRNR001123"/>
    </source>
</evidence>
<comment type="cofactor">
    <cofactor evidence="8">
        <name>a divalent metal cation</name>
        <dbReference type="ChEBI" id="CHEBI:60240"/>
    </cofactor>
    <text evidence="8">Binds 2 divalent metal cations per subunit.</text>
</comment>
<feature type="binding site" evidence="8">
    <location>
        <position position="184"/>
    </location>
    <ligand>
        <name>Zn(2+)</name>
        <dbReference type="ChEBI" id="CHEBI:29105"/>
        <label>1</label>
    </ligand>
</feature>
<dbReference type="GO" id="GO:0046872">
    <property type="term" value="F:metal ion binding"/>
    <property type="evidence" value="ECO:0007669"/>
    <property type="project" value="UniProtKB-UniRule"/>
</dbReference>
<dbReference type="AlphaFoldDB" id="A0A1I2RJ04"/>
<dbReference type="InterPro" id="IPR023367">
    <property type="entry name" value="Peptidase_M42_dom2"/>
</dbReference>
<dbReference type="RefSeq" id="WP_092891476.1">
    <property type="nucleotide sequence ID" value="NZ_FOOQ01000002.1"/>
</dbReference>
<accession>A0A1I2RJ04</accession>
<evidence type="ECO:0000256" key="3">
    <source>
        <dbReference type="ARBA" id="ARBA00022670"/>
    </source>
</evidence>
<feature type="active site" description="Proton acceptor" evidence="7">
    <location>
        <position position="216"/>
    </location>
</feature>
<dbReference type="EMBL" id="FOOQ01000002">
    <property type="protein sequence ID" value="SFG37756.1"/>
    <property type="molecule type" value="Genomic_DNA"/>
</dbReference>
<dbReference type="InterPro" id="IPR008007">
    <property type="entry name" value="Peptidase_M42"/>
</dbReference>
<keyword evidence="10" id="KW-1185">Reference proteome</keyword>
<keyword evidence="3" id="KW-0645">Protease</keyword>
<dbReference type="Gene3D" id="2.40.30.40">
    <property type="entry name" value="Peptidase M42, domain 2"/>
    <property type="match status" value="1"/>
</dbReference>
<evidence type="ECO:0000256" key="8">
    <source>
        <dbReference type="PIRSR" id="PIRSR001123-2"/>
    </source>
</evidence>
<dbReference type="GO" id="GO:0004177">
    <property type="term" value="F:aminopeptidase activity"/>
    <property type="evidence" value="ECO:0007669"/>
    <property type="project" value="UniProtKB-UniRule"/>
</dbReference>
<evidence type="ECO:0000256" key="1">
    <source>
        <dbReference type="ARBA" id="ARBA00006272"/>
    </source>
</evidence>
<feature type="binding site" evidence="8">
    <location>
        <position position="326"/>
    </location>
    <ligand>
        <name>Zn(2+)</name>
        <dbReference type="ChEBI" id="CHEBI:29105"/>
        <label>2</label>
    </ligand>
</feature>
<dbReference type="OrthoDB" id="30642at2157"/>
<keyword evidence="5" id="KW-0378">Hydrolase</keyword>
<dbReference type="SUPFAM" id="SSF53187">
    <property type="entry name" value="Zn-dependent exopeptidases"/>
    <property type="match status" value="1"/>
</dbReference>
<dbReference type="PANTHER" id="PTHR32481:SF0">
    <property type="entry name" value="AMINOPEPTIDASE YPDE-RELATED"/>
    <property type="match status" value="1"/>
</dbReference>
<reference evidence="10" key="1">
    <citation type="submission" date="2016-10" db="EMBL/GenBank/DDBJ databases">
        <authorList>
            <person name="Varghese N."/>
            <person name="Submissions S."/>
        </authorList>
    </citation>
    <scope>NUCLEOTIDE SEQUENCE [LARGE SCALE GENOMIC DNA]</scope>
    <source>
        <strain evidence="10">CGMCC 1.7739</strain>
    </source>
</reference>
<dbReference type="Proteomes" id="UP000198876">
    <property type="component" value="Unassembled WGS sequence"/>
</dbReference>
<gene>
    <name evidence="9" type="ORF">SAMN04488063_1857</name>
</gene>
<evidence type="ECO:0000256" key="4">
    <source>
        <dbReference type="ARBA" id="ARBA00022723"/>
    </source>
</evidence>
<feature type="binding site" evidence="8">
    <location>
        <position position="217"/>
    </location>
    <ligand>
        <name>Zn(2+)</name>
        <dbReference type="ChEBI" id="CHEBI:29105"/>
        <label>2</label>
    </ligand>
</feature>
<organism evidence="9 10">
    <name type="scientific">Halopelagius inordinatus</name>
    <dbReference type="NCBI Taxonomy" id="553467"/>
    <lineage>
        <taxon>Archaea</taxon>
        <taxon>Methanobacteriati</taxon>
        <taxon>Methanobacteriota</taxon>
        <taxon>Stenosarchaea group</taxon>
        <taxon>Halobacteria</taxon>
        <taxon>Halobacteriales</taxon>
        <taxon>Haloferacaceae</taxon>
    </lineage>
</organism>
<dbReference type="Pfam" id="PF05343">
    <property type="entry name" value="Peptidase_M42"/>
    <property type="match status" value="1"/>
</dbReference>